<gene>
    <name evidence="3" type="ORF">GCM10011369_13300</name>
</gene>
<dbReference type="EMBL" id="BMDX01000005">
    <property type="protein sequence ID" value="GGA72891.1"/>
    <property type="molecule type" value="Genomic_DNA"/>
</dbReference>
<dbReference type="SUPFAM" id="SSF51182">
    <property type="entry name" value="RmlC-like cupins"/>
    <property type="match status" value="1"/>
</dbReference>
<comment type="caution">
    <text evidence="3">The sequence shown here is derived from an EMBL/GenBank/DDBJ whole genome shotgun (WGS) entry which is preliminary data.</text>
</comment>
<dbReference type="Gene3D" id="2.60.120.10">
    <property type="entry name" value="Jelly Rolls"/>
    <property type="match status" value="1"/>
</dbReference>
<feature type="signal peptide" evidence="1">
    <location>
        <begin position="1"/>
        <end position="22"/>
    </location>
</feature>
<dbReference type="InterPro" id="IPR039935">
    <property type="entry name" value="YML079W-like"/>
</dbReference>
<dbReference type="AlphaFoldDB" id="A0A8J2U415"/>
<dbReference type="InterPro" id="IPR014710">
    <property type="entry name" value="RmlC-like_jellyroll"/>
</dbReference>
<name>A0A8J2U415_9GAMM</name>
<feature type="chain" id="PRO_5035317577" evidence="1">
    <location>
        <begin position="23"/>
        <end position="215"/>
    </location>
</feature>
<dbReference type="PANTHER" id="PTHR33387">
    <property type="entry name" value="RMLC-LIKE JELLY ROLL FOLD PROTEIN"/>
    <property type="match status" value="1"/>
</dbReference>
<keyword evidence="4" id="KW-1185">Reference proteome</keyword>
<dbReference type="Proteomes" id="UP000619743">
    <property type="component" value="Unassembled WGS sequence"/>
</dbReference>
<dbReference type="Pfam" id="PF06172">
    <property type="entry name" value="Cupin_5"/>
    <property type="match status" value="1"/>
</dbReference>
<evidence type="ECO:0000313" key="4">
    <source>
        <dbReference type="Proteomes" id="UP000619743"/>
    </source>
</evidence>
<accession>A0A8J2U415</accession>
<evidence type="ECO:0000259" key="2">
    <source>
        <dbReference type="Pfam" id="PF06172"/>
    </source>
</evidence>
<reference evidence="4" key="1">
    <citation type="journal article" date="2019" name="Int. J. Syst. Evol. Microbiol.">
        <title>The Global Catalogue of Microorganisms (GCM) 10K type strain sequencing project: providing services to taxonomists for standard genome sequencing and annotation.</title>
        <authorList>
            <consortium name="The Broad Institute Genomics Platform"/>
            <consortium name="The Broad Institute Genome Sequencing Center for Infectious Disease"/>
            <person name="Wu L."/>
            <person name="Ma J."/>
        </authorList>
    </citation>
    <scope>NUCLEOTIDE SEQUENCE [LARGE SCALE GENOMIC DNA]</scope>
    <source>
        <strain evidence="4">CGMCC 1.10130</strain>
    </source>
</reference>
<dbReference type="InterPro" id="IPR009327">
    <property type="entry name" value="Cupin_DUF985"/>
</dbReference>
<proteinExistence type="predicted"/>
<dbReference type="InterPro" id="IPR011051">
    <property type="entry name" value="RmlC_Cupin_sf"/>
</dbReference>
<keyword evidence="1" id="KW-0732">Signal</keyword>
<dbReference type="CDD" id="cd06121">
    <property type="entry name" value="cupin_YML079wp"/>
    <property type="match status" value="1"/>
</dbReference>
<evidence type="ECO:0000313" key="3">
    <source>
        <dbReference type="EMBL" id="GGA72891.1"/>
    </source>
</evidence>
<dbReference type="PANTHER" id="PTHR33387:SF3">
    <property type="entry name" value="DUF985 DOMAIN-CONTAINING PROTEIN"/>
    <property type="match status" value="1"/>
</dbReference>
<evidence type="ECO:0000256" key="1">
    <source>
        <dbReference type="SAM" id="SignalP"/>
    </source>
</evidence>
<organism evidence="3 4">
    <name type="scientific">Neiella marina</name>
    <dbReference type="NCBI Taxonomy" id="508461"/>
    <lineage>
        <taxon>Bacteria</taxon>
        <taxon>Pseudomonadati</taxon>
        <taxon>Pseudomonadota</taxon>
        <taxon>Gammaproteobacteria</taxon>
        <taxon>Alteromonadales</taxon>
        <taxon>Echinimonadaceae</taxon>
        <taxon>Neiella</taxon>
    </lineage>
</organism>
<feature type="domain" description="DUF985" evidence="2">
    <location>
        <begin position="56"/>
        <end position="194"/>
    </location>
</feature>
<protein>
    <submittedName>
        <fullName evidence="3">Cupin</fullName>
    </submittedName>
</protein>
<sequence length="215" mass="23472">MMKQIGTLTVAVSLLASLTALDAVKSVQAMPAEAQIANVDKANSYKANAPKRLTAQQIIDGLQLQAHVEGGYFRRTYQADHRDKITTEHGSRYLLTSIFYLLTADAPIGHFHLNRSDILHFYQGGDPIRYTLIKPDGGLEQVVLGSDLAAGQQLQLTVKGGIWKSSELLAGAHGYGLISEAVSPGFDYSDMTLATQGALLTLFPQHKHWIERLAK</sequence>
<dbReference type="RefSeq" id="WP_229744664.1">
    <property type="nucleotide sequence ID" value="NZ_BMDX01000005.1"/>
</dbReference>